<protein>
    <submittedName>
        <fullName evidence="2">Acyl-CoA:6-aminopenicillanic acid acyl transferase</fullName>
    </submittedName>
</protein>
<dbReference type="AlphaFoldDB" id="A0A317PM29"/>
<dbReference type="InterPro" id="IPR005079">
    <property type="entry name" value="Peptidase_C45_hydrolase"/>
</dbReference>
<dbReference type="InterPro" id="IPR047794">
    <property type="entry name" value="C45_proenzyme-like"/>
</dbReference>
<dbReference type="PANTHER" id="PTHR34180">
    <property type="entry name" value="PEPTIDASE C45"/>
    <property type="match status" value="1"/>
</dbReference>
<dbReference type="RefSeq" id="WP_110028055.1">
    <property type="nucleotide sequence ID" value="NZ_QGTS01000021.1"/>
</dbReference>
<dbReference type="NCBIfam" id="NF040521">
    <property type="entry name" value="C45_proenzyme"/>
    <property type="match status" value="1"/>
</dbReference>
<dbReference type="OrthoDB" id="6793339at2"/>
<sequence>MKTLTLQGSPFATGQQLGQFGYTAWHRFVVNTPLWRSVTSPVHAPVLAQLQAAVREQFPAIWQELEGLAAGLDAPFGSVFAWNCRGDLVPSTSDGCTTVAGFTAQGEPVIAHNEDGYPQLFNDCALVTIQPDDGVAFTSFAYPGSICGHTFSVNAHGIVNTVNNIRAQHRPPGLPRQVLARAALNASTLDEAVAVLTQTARAGAFHHTLSRAGENQILSVEATGSGCSVREITQVAGHANHLVHPALANIEQVVTGSSASRQQRLEQWRSGLPEKALSPDEALAILSDTQSEPLPVYRQDPQDPDDENTLATAVFTLQQGKVGWQVYRGNRNNQENQGVVLVPE</sequence>
<gene>
    <name evidence="2" type="ORF">DES37_12167</name>
</gene>
<reference evidence="2 3" key="1">
    <citation type="submission" date="2018-05" db="EMBL/GenBank/DDBJ databases">
        <title>Genomic Encyclopedia of Type Strains, Phase IV (KMG-IV): sequencing the most valuable type-strain genomes for metagenomic binning, comparative biology and taxonomic classification.</title>
        <authorList>
            <person name="Goeker M."/>
        </authorList>
    </citation>
    <scope>NUCLEOTIDE SEQUENCE [LARGE SCALE GENOMIC DNA]</scope>
    <source>
        <strain evidence="2 3">DSM 19579</strain>
    </source>
</reference>
<evidence type="ECO:0000313" key="3">
    <source>
        <dbReference type="Proteomes" id="UP000246744"/>
    </source>
</evidence>
<name>A0A317PM29_9ENTR</name>
<feature type="domain" description="Peptidase C45 hydrolase" evidence="1">
    <location>
        <begin position="106"/>
        <end position="324"/>
    </location>
</feature>
<dbReference type="EMBL" id="QGTS01000021">
    <property type="protein sequence ID" value="PWW01331.1"/>
    <property type="molecule type" value="Genomic_DNA"/>
</dbReference>
<keyword evidence="3" id="KW-1185">Reference proteome</keyword>
<dbReference type="Gene3D" id="3.60.60.10">
    <property type="entry name" value="Penicillin V Acylase, Chain A"/>
    <property type="match status" value="1"/>
</dbReference>
<evidence type="ECO:0000313" key="2">
    <source>
        <dbReference type="EMBL" id="PWW01331.1"/>
    </source>
</evidence>
<dbReference type="Proteomes" id="UP000246744">
    <property type="component" value="Unassembled WGS sequence"/>
</dbReference>
<dbReference type="InterPro" id="IPR047801">
    <property type="entry name" value="Peptidase_C45"/>
</dbReference>
<evidence type="ECO:0000259" key="1">
    <source>
        <dbReference type="Pfam" id="PF03417"/>
    </source>
</evidence>
<comment type="caution">
    <text evidence="2">The sequence shown here is derived from an EMBL/GenBank/DDBJ whole genome shotgun (WGS) entry which is preliminary data.</text>
</comment>
<proteinExistence type="predicted"/>
<dbReference type="GO" id="GO:0016740">
    <property type="term" value="F:transferase activity"/>
    <property type="evidence" value="ECO:0007669"/>
    <property type="project" value="UniProtKB-KW"/>
</dbReference>
<dbReference type="Pfam" id="PF03417">
    <property type="entry name" value="AAT"/>
    <property type="match status" value="1"/>
</dbReference>
<accession>A0A317PM29</accession>
<keyword evidence="2" id="KW-0808">Transferase</keyword>
<organism evidence="2 3">
    <name type="scientific">Mangrovibacter plantisponsor</name>
    <dbReference type="NCBI Taxonomy" id="451513"/>
    <lineage>
        <taxon>Bacteria</taxon>
        <taxon>Pseudomonadati</taxon>
        <taxon>Pseudomonadota</taxon>
        <taxon>Gammaproteobacteria</taxon>
        <taxon>Enterobacterales</taxon>
        <taxon>Enterobacteriaceae</taxon>
        <taxon>Mangrovibacter</taxon>
    </lineage>
</organism>
<dbReference type="PANTHER" id="PTHR34180:SF1">
    <property type="entry name" value="BETA-ALANYL-DOPAMINE_CARCININE HYDROLASE"/>
    <property type="match status" value="1"/>
</dbReference>